<reference evidence="6 7" key="1">
    <citation type="submission" date="2020-04" db="EMBL/GenBank/DDBJ databases">
        <authorList>
            <person name="Zhang R."/>
            <person name="Schippers A."/>
        </authorList>
    </citation>
    <scope>NUCLEOTIDE SEQUENCE [LARGE SCALE GENOMIC DNA]</scope>
    <source>
        <strain evidence="6 7">DSM 109850</strain>
    </source>
</reference>
<evidence type="ECO:0000256" key="1">
    <source>
        <dbReference type="ARBA" id="ARBA00006594"/>
    </source>
</evidence>
<keyword evidence="7" id="KW-1185">Reference proteome</keyword>
<dbReference type="Gene3D" id="3.40.50.150">
    <property type="entry name" value="Vaccinia Virus protein VP39"/>
    <property type="match status" value="2"/>
</dbReference>
<dbReference type="GO" id="GO:0008170">
    <property type="term" value="F:N-methyltransferase activity"/>
    <property type="evidence" value="ECO:0007669"/>
    <property type="project" value="InterPro"/>
</dbReference>
<gene>
    <name evidence="6" type="ORF">HIJ39_15465</name>
</gene>
<dbReference type="GO" id="GO:0032259">
    <property type="term" value="P:methylation"/>
    <property type="evidence" value="ECO:0007669"/>
    <property type="project" value="UniProtKB-KW"/>
</dbReference>
<evidence type="ECO:0000256" key="4">
    <source>
        <dbReference type="ARBA" id="ARBA00022747"/>
    </source>
</evidence>
<organism evidence="6 7">
    <name type="scientific">Sulfobacillus harzensis</name>
    <dbReference type="NCBI Taxonomy" id="2729629"/>
    <lineage>
        <taxon>Bacteria</taxon>
        <taxon>Bacillati</taxon>
        <taxon>Bacillota</taxon>
        <taxon>Clostridia</taxon>
        <taxon>Eubacteriales</taxon>
        <taxon>Clostridiales Family XVII. Incertae Sedis</taxon>
        <taxon>Sulfobacillus</taxon>
    </lineage>
</organism>
<name>A0A7Y0L5T3_9FIRM</name>
<dbReference type="EMBL" id="JABBVZ010000064">
    <property type="protein sequence ID" value="NMP23740.1"/>
    <property type="molecule type" value="Genomic_DNA"/>
</dbReference>
<evidence type="ECO:0000256" key="3">
    <source>
        <dbReference type="ARBA" id="ARBA00022679"/>
    </source>
</evidence>
<dbReference type="AlphaFoldDB" id="A0A7Y0L5T3"/>
<protein>
    <recommendedName>
        <fullName evidence="5">DNA methylase N-4/N-6 domain-containing protein</fullName>
    </recommendedName>
</protein>
<evidence type="ECO:0000313" key="6">
    <source>
        <dbReference type="EMBL" id="NMP23740.1"/>
    </source>
</evidence>
<dbReference type="GO" id="GO:0003677">
    <property type="term" value="F:DNA binding"/>
    <property type="evidence" value="ECO:0007669"/>
    <property type="project" value="InterPro"/>
</dbReference>
<dbReference type="SUPFAM" id="SSF53335">
    <property type="entry name" value="S-adenosyl-L-methionine-dependent methyltransferases"/>
    <property type="match status" value="1"/>
</dbReference>
<keyword evidence="2" id="KW-0489">Methyltransferase</keyword>
<dbReference type="GO" id="GO:0009307">
    <property type="term" value="P:DNA restriction-modification system"/>
    <property type="evidence" value="ECO:0007669"/>
    <property type="project" value="UniProtKB-KW"/>
</dbReference>
<evidence type="ECO:0000313" key="7">
    <source>
        <dbReference type="Proteomes" id="UP000533476"/>
    </source>
</evidence>
<dbReference type="Proteomes" id="UP000533476">
    <property type="component" value="Unassembled WGS sequence"/>
</dbReference>
<dbReference type="InterPro" id="IPR002052">
    <property type="entry name" value="DNA_methylase_N6_adenine_CS"/>
</dbReference>
<evidence type="ECO:0000259" key="5">
    <source>
        <dbReference type="Pfam" id="PF01555"/>
    </source>
</evidence>
<keyword evidence="4" id="KW-0680">Restriction system</keyword>
<keyword evidence="3" id="KW-0808">Transferase</keyword>
<comment type="similarity">
    <text evidence="1">Belongs to the N(4)/N(6)-methyltransferase family.</text>
</comment>
<feature type="domain" description="DNA methylase N-4/N-6" evidence="5">
    <location>
        <begin position="88"/>
        <end position="120"/>
    </location>
</feature>
<accession>A0A7Y0L5T3</accession>
<dbReference type="InterPro" id="IPR002941">
    <property type="entry name" value="DNA_methylase_N4/N6"/>
</dbReference>
<dbReference type="InterPro" id="IPR029063">
    <property type="entry name" value="SAM-dependent_MTases_sf"/>
</dbReference>
<dbReference type="PROSITE" id="PS00092">
    <property type="entry name" value="N6_MTASE"/>
    <property type="match status" value="1"/>
</dbReference>
<sequence>MRSPTEVETQARRARVTRSALQTGFPVVPISRLAERESWRKEVNRPLYHIHKWWATRLGSVFRAIVLGTLADERVNTWDQFYELHNFHDKVVLDPFMGSGTTLGEAAKLGANVVGADINPVSTFLVQQALTRVSADELRRALHYLEETVAPQIQMYYQTPDRVTGEMVPVLYYFWVKEVETPTGEHIALFDRYVFSQHAYPKKHPSAQILCPACWHVFGGRYDLTAVVCPSCDYEFNPQIGPVRGAHVVDSTGVRYRIKDLLPKGRPPRHRMYAMLVRRATGEKSYWSISPADEALYAAAAHRLEQETLPLPTMPVRSGHNTDQARGYHYYYWRDFFNARQLLTLGLLLRGILSYDELQVQEQLLCLFSSTLEFNNMFCSFKGEGTGAVRHMFSHHILKPERTPLENSVWGSEKSSGTFMSLFESRLLKAKAYLDNPFELALADGADSSRGTARATVSCNRPLNTTVVSTWDALQRQPHSALVLNADSRCLPIPDRSVDAVVTDPPYFDFVHYSELSDFFFAWLAPVLRNRYPYFARQDSSDSGEVQHVEPLTFSQQLEGVFTECRRVLRDEGVMAFTFHHSRADGWAAVYQAVINAGFVVVKAYPVHGELRGASPKSGTKDPISLDAVLVCVKRSMVDSVGTSEGAVMSAVTDYQKELESAGMQLSSADHFVIMASQYLVDLQGRQVPMATIITELSRGQSHMAGSLTTNIRVE</sequence>
<evidence type="ECO:0000256" key="2">
    <source>
        <dbReference type="ARBA" id="ARBA00022603"/>
    </source>
</evidence>
<proteinExistence type="inferred from homology"/>
<comment type="caution">
    <text evidence="6">The sequence shown here is derived from an EMBL/GenBank/DDBJ whole genome shotgun (WGS) entry which is preliminary data.</text>
</comment>
<dbReference type="Pfam" id="PF01555">
    <property type="entry name" value="N6_N4_Mtase"/>
    <property type="match status" value="1"/>
</dbReference>